<evidence type="ECO:0000313" key="2">
    <source>
        <dbReference type="Proteomes" id="UP000555322"/>
    </source>
</evidence>
<dbReference type="EMBL" id="JABERJ010000005">
    <property type="protein sequence ID" value="NNH25149.1"/>
    <property type="molecule type" value="Genomic_DNA"/>
</dbReference>
<gene>
    <name evidence="1" type="ORF">HLH15_01360</name>
</gene>
<comment type="caution">
    <text evidence="1">The sequence shown here is derived from an EMBL/GenBank/DDBJ whole genome shotgun (WGS) entry which is preliminary data.</text>
</comment>
<sequence length="49" mass="5602">MLLWLIQKNDVLEDVPGEDIVQCHCIMVGLYLSLATRINRIKVLFSKAT</sequence>
<proteinExistence type="predicted"/>
<organism evidence="1 2">
    <name type="scientific">Acinetobacter terrestris</name>
    <dbReference type="NCBI Taxonomy" id="2529843"/>
    <lineage>
        <taxon>Bacteria</taxon>
        <taxon>Pseudomonadati</taxon>
        <taxon>Pseudomonadota</taxon>
        <taxon>Gammaproteobacteria</taxon>
        <taxon>Moraxellales</taxon>
        <taxon>Moraxellaceae</taxon>
        <taxon>Acinetobacter</taxon>
        <taxon>Acinetobacter Taxon 24</taxon>
    </lineage>
</organism>
<protein>
    <submittedName>
        <fullName evidence="1">Uncharacterized protein</fullName>
    </submittedName>
</protein>
<dbReference type="RefSeq" id="WP_165493505.1">
    <property type="nucleotide sequence ID" value="NZ_JABERJ010000005.1"/>
</dbReference>
<reference evidence="1 2" key="1">
    <citation type="submission" date="2020-04" db="EMBL/GenBank/DDBJ databases">
        <title>Acinetobacter Taxon 24.</title>
        <authorList>
            <person name="Nemec A."/>
            <person name="Radolfova-Krizova L."/>
            <person name="Higgins P.G."/>
            <person name="Spanelova P."/>
        </authorList>
    </citation>
    <scope>NUCLEOTIDE SEQUENCE [LARGE SCALE GENOMIC DNA]</scope>
    <source>
        <strain evidence="1 2">ANC 5084</strain>
    </source>
</reference>
<keyword evidence="2" id="KW-1185">Reference proteome</keyword>
<dbReference type="Proteomes" id="UP000555322">
    <property type="component" value="Unassembled WGS sequence"/>
</dbReference>
<name>A0ABX1USR2_9GAMM</name>
<evidence type="ECO:0000313" key="1">
    <source>
        <dbReference type="EMBL" id="NNH25149.1"/>
    </source>
</evidence>
<accession>A0ABX1USR2</accession>